<accession>A0A9W6K673</accession>
<dbReference type="EMBL" id="BSFN01000007">
    <property type="protein sequence ID" value="GLK89632.1"/>
    <property type="molecule type" value="Genomic_DNA"/>
</dbReference>
<organism evidence="1 2">
    <name type="scientific">Pseudomonas turukhanskensis</name>
    <dbReference type="NCBI Taxonomy" id="1806536"/>
    <lineage>
        <taxon>Bacteria</taxon>
        <taxon>Pseudomonadati</taxon>
        <taxon>Pseudomonadota</taxon>
        <taxon>Gammaproteobacteria</taxon>
        <taxon>Pseudomonadales</taxon>
        <taxon>Pseudomonadaceae</taxon>
        <taxon>Pseudomonas</taxon>
    </lineage>
</organism>
<protein>
    <submittedName>
        <fullName evidence="1">Uncharacterized protein</fullName>
    </submittedName>
</protein>
<sequence length="107" mass="11698">MNQALDHWLDSWGEWLDSLLATGLGSPSQATRAHIQAWCADAALLGFAVQSEQAERLLQGATSAVQRHQLFLDLLLEQDMLVRLNAANRLLASGETVETAAIQNQSE</sequence>
<evidence type="ECO:0000313" key="2">
    <source>
        <dbReference type="Proteomes" id="UP001143328"/>
    </source>
</evidence>
<proteinExistence type="predicted"/>
<dbReference type="Proteomes" id="UP001143328">
    <property type="component" value="Unassembled WGS sequence"/>
</dbReference>
<keyword evidence="2" id="KW-1185">Reference proteome</keyword>
<name>A0A9W6K673_9PSED</name>
<evidence type="ECO:0000313" key="1">
    <source>
        <dbReference type="EMBL" id="GLK89632.1"/>
    </source>
</evidence>
<dbReference type="AlphaFoldDB" id="A0A9W6K673"/>
<gene>
    <name evidence="1" type="ORF">GCM10017655_26940</name>
</gene>
<reference evidence="1" key="2">
    <citation type="submission" date="2023-01" db="EMBL/GenBank/DDBJ databases">
        <authorList>
            <person name="Sun Q."/>
            <person name="Evtushenko L."/>
        </authorList>
    </citation>
    <scope>NUCLEOTIDE SEQUENCE</scope>
    <source>
        <strain evidence="1">VKM B-2935</strain>
    </source>
</reference>
<reference evidence="1" key="1">
    <citation type="journal article" date="2014" name="Int. J. Syst. Evol. Microbiol.">
        <title>Complete genome sequence of Corynebacterium casei LMG S-19264T (=DSM 44701T), isolated from a smear-ripened cheese.</title>
        <authorList>
            <consortium name="US DOE Joint Genome Institute (JGI-PGF)"/>
            <person name="Walter F."/>
            <person name="Albersmeier A."/>
            <person name="Kalinowski J."/>
            <person name="Ruckert C."/>
        </authorList>
    </citation>
    <scope>NUCLEOTIDE SEQUENCE</scope>
    <source>
        <strain evidence="1">VKM B-2935</strain>
    </source>
</reference>
<dbReference type="RefSeq" id="WP_271195828.1">
    <property type="nucleotide sequence ID" value="NZ_BSFN01000007.1"/>
</dbReference>
<comment type="caution">
    <text evidence="1">The sequence shown here is derived from an EMBL/GenBank/DDBJ whole genome shotgun (WGS) entry which is preliminary data.</text>
</comment>